<keyword evidence="9" id="KW-1185">Reference proteome</keyword>
<feature type="region of interest" description="Disordered" evidence="5">
    <location>
        <begin position="1"/>
        <end position="24"/>
    </location>
</feature>
<protein>
    <recommendedName>
        <fullName evidence="6">C3H1-type domain-containing protein</fullName>
    </recommendedName>
</protein>
<keyword evidence="3 4" id="KW-0862">Zinc</keyword>
<organism evidence="7 9">
    <name type="scientific">Durusdinium trenchii</name>
    <dbReference type="NCBI Taxonomy" id="1381693"/>
    <lineage>
        <taxon>Eukaryota</taxon>
        <taxon>Sar</taxon>
        <taxon>Alveolata</taxon>
        <taxon>Dinophyceae</taxon>
        <taxon>Suessiales</taxon>
        <taxon>Symbiodiniaceae</taxon>
        <taxon>Durusdinium</taxon>
    </lineage>
</organism>
<reference evidence="7 9" key="1">
    <citation type="submission" date="2024-02" db="EMBL/GenBank/DDBJ databases">
        <authorList>
            <person name="Chen Y."/>
            <person name="Shah S."/>
            <person name="Dougan E. K."/>
            <person name="Thang M."/>
            <person name="Chan C."/>
        </authorList>
    </citation>
    <scope>NUCLEOTIDE SEQUENCE [LARGE SCALE GENOMIC DNA]</scope>
</reference>
<evidence type="ECO:0000256" key="3">
    <source>
        <dbReference type="ARBA" id="ARBA00022833"/>
    </source>
</evidence>
<keyword evidence="2 4" id="KW-0863">Zinc-finger</keyword>
<evidence type="ECO:0000256" key="5">
    <source>
        <dbReference type="SAM" id="MobiDB-lite"/>
    </source>
</evidence>
<evidence type="ECO:0000313" key="9">
    <source>
        <dbReference type="Proteomes" id="UP001642464"/>
    </source>
</evidence>
<comment type="caution">
    <text evidence="7">The sequence shown here is derived from an EMBL/GenBank/DDBJ whole genome shotgun (WGS) entry which is preliminary data.</text>
</comment>
<dbReference type="EMBL" id="CAXAMM010024446">
    <property type="protein sequence ID" value="CAK9055242.1"/>
    <property type="molecule type" value="Genomic_DNA"/>
</dbReference>
<evidence type="ECO:0000256" key="1">
    <source>
        <dbReference type="ARBA" id="ARBA00022723"/>
    </source>
</evidence>
<name>A0ABP0MUR1_9DINO</name>
<evidence type="ECO:0000313" key="7">
    <source>
        <dbReference type="EMBL" id="CAK9055242.1"/>
    </source>
</evidence>
<dbReference type="EMBL" id="CAXAMM010025557">
    <property type="protein sequence ID" value="CAK9057152.1"/>
    <property type="molecule type" value="Genomic_DNA"/>
</dbReference>
<dbReference type="SUPFAM" id="SSF90229">
    <property type="entry name" value="CCCH zinc finger"/>
    <property type="match status" value="1"/>
</dbReference>
<dbReference type="PROSITE" id="PS50103">
    <property type="entry name" value="ZF_C3H1"/>
    <property type="match status" value="1"/>
</dbReference>
<evidence type="ECO:0000259" key="6">
    <source>
        <dbReference type="PROSITE" id="PS50103"/>
    </source>
</evidence>
<dbReference type="InterPro" id="IPR000571">
    <property type="entry name" value="Znf_CCCH"/>
</dbReference>
<dbReference type="SUPFAM" id="SSF57850">
    <property type="entry name" value="RING/U-box"/>
    <property type="match status" value="1"/>
</dbReference>
<keyword evidence="1 4" id="KW-0479">Metal-binding</keyword>
<evidence type="ECO:0000256" key="2">
    <source>
        <dbReference type="ARBA" id="ARBA00022771"/>
    </source>
</evidence>
<gene>
    <name evidence="7" type="ORF">SCF082_LOCUS29894</name>
    <name evidence="8" type="ORF">SCF082_LOCUS30700</name>
</gene>
<evidence type="ECO:0000313" key="8">
    <source>
        <dbReference type="EMBL" id="CAK9057152.1"/>
    </source>
</evidence>
<dbReference type="Proteomes" id="UP001642464">
    <property type="component" value="Unassembled WGS sequence"/>
</dbReference>
<sequence>MDEWRTVAKPPRRSKRPSASATSSQTVGDVKKFLSTWKTQECTNKLGHDWLQCAFFHKGGVDQRRNPYEIPYLPDEADLTGPEKAYHPLNFHTKFCEAFCRGAKCKYGEYCAFAHDELQQPSKYEEEMKQKLYPTKSRLQIKEFLPEMSEEVVQPPKILRSQLFEEAADSSRRVVCLPLTCLEVKVLQNPKMTLWKQIKDVELESMCQFQLKWNEMDAVTLQIQGPEQNVRDAQLEVERHLRPMRPKYDETKRKGYHARVIELLSNRLKTDGPEPFTDSKNSDLVSLRIDRQKEEVEVWSLNLPGVRKPQEVFGQIDWWVRDSRYDTLLTCEGCRDECTRDEGVTCSGEKPHFFCAECLERMLKSQLHALGAQKGSALCAICHQEVEDGDIAKSCGKEIWKEFQKAVIDAQVAANVQKMQQAFDERLQKKVEELMESYGNEEEQVKMQADQWAKEARNYALNLHCPHCKQVYSEFDGCMALECAHCHGHFCGYCHKALQSSRGAHDHVRECDANLTSNGSYYATADQIRDAQRRFRVKQLKKFFEEKKMKQRIRNALTLAKRSGLRSGLRPGLRPVWKVWMFWSLPRPPLSNLGRTLKICRWIQQRSFCLWQFARLVSVVSSRAAPLCAGPLPVEAGPERYPKSPIRPVET</sequence>
<accession>A0ABP0MUR1</accession>
<proteinExistence type="predicted"/>
<feature type="zinc finger region" description="C3H1-type" evidence="4">
    <location>
        <begin position="90"/>
        <end position="118"/>
    </location>
</feature>
<evidence type="ECO:0000256" key="4">
    <source>
        <dbReference type="PROSITE-ProRule" id="PRU00723"/>
    </source>
</evidence>
<feature type="domain" description="C3H1-type" evidence="6">
    <location>
        <begin position="90"/>
        <end position="118"/>
    </location>
</feature>
<dbReference type="InterPro" id="IPR036855">
    <property type="entry name" value="Znf_CCCH_sf"/>
</dbReference>